<protein>
    <submittedName>
        <fullName evidence="2">Uncharacterized protein</fullName>
    </submittedName>
</protein>
<name>A0A0A8Y9I8_ARUDO</name>
<evidence type="ECO:0000256" key="1">
    <source>
        <dbReference type="SAM" id="MobiDB-lite"/>
    </source>
</evidence>
<feature type="region of interest" description="Disordered" evidence="1">
    <location>
        <begin position="1"/>
        <end position="38"/>
    </location>
</feature>
<feature type="compositionally biased region" description="Low complexity" evidence="1">
    <location>
        <begin position="12"/>
        <end position="38"/>
    </location>
</feature>
<dbReference type="AlphaFoldDB" id="A0A0A8Y9I8"/>
<proteinExistence type="predicted"/>
<sequence length="38" mass="3974">MVTCLKLGKVRGLASPSRGSSSPASRPPSWWSLTTSSP</sequence>
<dbReference type="EMBL" id="GBRH01274879">
    <property type="protein sequence ID" value="JAD23016.1"/>
    <property type="molecule type" value="Transcribed_RNA"/>
</dbReference>
<reference evidence="2" key="2">
    <citation type="journal article" date="2015" name="Data Brief">
        <title>Shoot transcriptome of the giant reed, Arundo donax.</title>
        <authorList>
            <person name="Barrero R.A."/>
            <person name="Guerrero F.D."/>
            <person name="Moolhuijzen P."/>
            <person name="Goolsby J.A."/>
            <person name="Tidwell J."/>
            <person name="Bellgard S.E."/>
            <person name="Bellgard M.I."/>
        </authorList>
    </citation>
    <scope>NUCLEOTIDE SEQUENCE</scope>
    <source>
        <tissue evidence="2">Shoot tissue taken approximately 20 cm above the soil surface</tissue>
    </source>
</reference>
<evidence type="ECO:0000313" key="2">
    <source>
        <dbReference type="EMBL" id="JAD23016.1"/>
    </source>
</evidence>
<accession>A0A0A8Y9I8</accession>
<organism evidence="2">
    <name type="scientific">Arundo donax</name>
    <name type="common">Giant reed</name>
    <name type="synonym">Donax arundinaceus</name>
    <dbReference type="NCBI Taxonomy" id="35708"/>
    <lineage>
        <taxon>Eukaryota</taxon>
        <taxon>Viridiplantae</taxon>
        <taxon>Streptophyta</taxon>
        <taxon>Embryophyta</taxon>
        <taxon>Tracheophyta</taxon>
        <taxon>Spermatophyta</taxon>
        <taxon>Magnoliopsida</taxon>
        <taxon>Liliopsida</taxon>
        <taxon>Poales</taxon>
        <taxon>Poaceae</taxon>
        <taxon>PACMAD clade</taxon>
        <taxon>Arundinoideae</taxon>
        <taxon>Arundineae</taxon>
        <taxon>Arundo</taxon>
    </lineage>
</organism>
<reference evidence="2" key="1">
    <citation type="submission" date="2014-09" db="EMBL/GenBank/DDBJ databases">
        <authorList>
            <person name="Magalhaes I.L.F."/>
            <person name="Oliveira U."/>
            <person name="Santos F.R."/>
            <person name="Vidigal T.H.D.A."/>
            <person name="Brescovit A.D."/>
            <person name="Santos A.J."/>
        </authorList>
    </citation>
    <scope>NUCLEOTIDE SEQUENCE</scope>
    <source>
        <tissue evidence="2">Shoot tissue taken approximately 20 cm above the soil surface</tissue>
    </source>
</reference>